<dbReference type="RefSeq" id="WP_274191464.1">
    <property type="nucleotide sequence ID" value="NZ_BAABHN010000020.1"/>
</dbReference>
<feature type="domain" description="Cobalamin-independent methionine synthase MetE C-terminal/archaeal" evidence="4">
    <location>
        <begin position="6"/>
        <end position="138"/>
    </location>
</feature>
<dbReference type="PANTHER" id="PTHR30519">
    <property type="entry name" value="5-METHYLTETRAHYDROPTEROYLTRIGLUTAMATE--HOMOCYSTEINE METHYLTRANSFERASE"/>
    <property type="match status" value="1"/>
</dbReference>
<dbReference type="SUPFAM" id="SSF51726">
    <property type="entry name" value="UROD/MetE-like"/>
    <property type="match status" value="1"/>
</dbReference>
<evidence type="ECO:0000256" key="1">
    <source>
        <dbReference type="ARBA" id="ARBA00001947"/>
    </source>
</evidence>
<keyword evidence="2" id="KW-0479">Metal-binding</keyword>
<evidence type="ECO:0000313" key="6">
    <source>
        <dbReference type="Proteomes" id="UP001595909"/>
    </source>
</evidence>
<evidence type="ECO:0000313" key="5">
    <source>
        <dbReference type="EMBL" id="MFC4832718.1"/>
    </source>
</evidence>
<evidence type="ECO:0000259" key="4">
    <source>
        <dbReference type="Pfam" id="PF01717"/>
    </source>
</evidence>
<proteinExistence type="predicted"/>
<name>A0ABV9RG45_9PSEU</name>
<comment type="cofactor">
    <cofactor evidence="1">
        <name>Zn(2+)</name>
        <dbReference type="ChEBI" id="CHEBI:29105"/>
    </cofactor>
</comment>
<evidence type="ECO:0000256" key="2">
    <source>
        <dbReference type="ARBA" id="ARBA00022723"/>
    </source>
</evidence>
<organism evidence="5 6">
    <name type="scientific">Actinomycetospora chibensis</name>
    <dbReference type="NCBI Taxonomy" id="663606"/>
    <lineage>
        <taxon>Bacteria</taxon>
        <taxon>Bacillati</taxon>
        <taxon>Actinomycetota</taxon>
        <taxon>Actinomycetes</taxon>
        <taxon>Pseudonocardiales</taxon>
        <taxon>Pseudonocardiaceae</taxon>
        <taxon>Actinomycetospora</taxon>
    </lineage>
</organism>
<dbReference type="Proteomes" id="UP001595909">
    <property type="component" value="Unassembled WGS sequence"/>
</dbReference>
<dbReference type="EMBL" id="JBHSIM010000020">
    <property type="protein sequence ID" value="MFC4832718.1"/>
    <property type="molecule type" value="Genomic_DNA"/>
</dbReference>
<dbReference type="InterPro" id="IPR002629">
    <property type="entry name" value="Met_Synth_C/arc"/>
</dbReference>
<keyword evidence="3" id="KW-0862">Zinc</keyword>
<evidence type="ECO:0000256" key="3">
    <source>
        <dbReference type="ARBA" id="ARBA00022833"/>
    </source>
</evidence>
<gene>
    <name evidence="5" type="ORF">ACFPEL_09875</name>
</gene>
<sequence length="145" mass="15752">MRGAVEAVNVVTEGVDAAWALHVCCGNRYARPWWEGHYDFPFPAVLDARVDQLVLEFARKGDDDLPAIEKSGWDRAIGLGVIDVESAEVETPDLVATRIRRALDLVPADRLVINPDCGLRHLTGPVARAKLAAMAQGAALVRAEL</sequence>
<comment type="caution">
    <text evidence="5">The sequence shown here is derived from an EMBL/GenBank/DDBJ whole genome shotgun (WGS) entry which is preliminary data.</text>
</comment>
<reference evidence="6" key="1">
    <citation type="journal article" date="2019" name="Int. J. Syst. Evol. Microbiol.">
        <title>The Global Catalogue of Microorganisms (GCM) 10K type strain sequencing project: providing services to taxonomists for standard genome sequencing and annotation.</title>
        <authorList>
            <consortium name="The Broad Institute Genomics Platform"/>
            <consortium name="The Broad Institute Genome Sequencing Center for Infectious Disease"/>
            <person name="Wu L."/>
            <person name="Ma J."/>
        </authorList>
    </citation>
    <scope>NUCLEOTIDE SEQUENCE [LARGE SCALE GENOMIC DNA]</scope>
    <source>
        <strain evidence="6">CCUG 50347</strain>
    </source>
</reference>
<keyword evidence="6" id="KW-1185">Reference proteome</keyword>
<dbReference type="Pfam" id="PF01717">
    <property type="entry name" value="Meth_synt_2"/>
    <property type="match status" value="1"/>
</dbReference>
<dbReference type="InterPro" id="IPR038071">
    <property type="entry name" value="UROD/MetE-like_sf"/>
</dbReference>
<protein>
    <recommendedName>
        <fullName evidence="4">Cobalamin-independent methionine synthase MetE C-terminal/archaeal domain-containing protein</fullName>
    </recommendedName>
</protein>
<accession>A0ABV9RG45</accession>
<dbReference type="Gene3D" id="3.20.20.210">
    <property type="match status" value="1"/>
</dbReference>